<keyword evidence="4" id="KW-0539">Nucleus</keyword>
<evidence type="ECO:0000256" key="1">
    <source>
        <dbReference type="ARBA" id="ARBA00004123"/>
    </source>
</evidence>
<evidence type="ECO:0000256" key="6">
    <source>
        <dbReference type="SAM" id="Coils"/>
    </source>
</evidence>
<protein>
    <recommendedName>
        <fullName evidence="7">DNA-directed RNA polymerase RBP11-like dimerisation domain-containing protein</fullName>
    </recommendedName>
</protein>
<sequence length="119" mass="13846">MNAPDRYEKFVVPDGLKKVAYERDTKVPNAATFTLQREDHTMGNLIRMQLHRDKHVMFSGYKIPHPLEYRMLIKVQTDGSKTPIEAADGALKDLQDELNDIREQFVKEAERQQPEAMIF</sequence>
<dbReference type="Pfam" id="PF13656">
    <property type="entry name" value="RNA_pol_L_2"/>
    <property type="match status" value="1"/>
</dbReference>
<comment type="subcellular location">
    <subcellularLocation>
        <location evidence="1">Nucleus</location>
    </subcellularLocation>
</comment>
<feature type="coiled-coil region" evidence="6">
    <location>
        <begin position="84"/>
        <end position="111"/>
    </location>
</feature>
<keyword evidence="2" id="KW-0240">DNA-directed RNA polymerase</keyword>
<dbReference type="PROSITE" id="PS01154">
    <property type="entry name" value="RNA_POL_L_13KD"/>
    <property type="match status" value="1"/>
</dbReference>
<dbReference type="InterPro" id="IPR036603">
    <property type="entry name" value="RBP11-like"/>
</dbReference>
<dbReference type="PANTHER" id="PTHR13946">
    <property type="entry name" value="DNA-DIRECTED RNA POLYMERASE I,II,III"/>
    <property type="match status" value="1"/>
</dbReference>
<dbReference type="FunFam" id="3.30.1360.10:FF:000007">
    <property type="entry name" value="DNA-directed RNA polymerase II subunit RPB11-like protein"/>
    <property type="match status" value="1"/>
</dbReference>
<dbReference type="Proteomes" id="UP001489004">
    <property type="component" value="Unassembled WGS sequence"/>
</dbReference>
<dbReference type="HAMAP" id="MF_00261">
    <property type="entry name" value="RNApol_arch_Rpo11"/>
    <property type="match status" value="1"/>
</dbReference>
<evidence type="ECO:0000256" key="5">
    <source>
        <dbReference type="ARBA" id="ARBA00025751"/>
    </source>
</evidence>
<reference evidence="8 9" key="1">
    <citation type="journal article" date="2024" name="Nat. Commun.">
        <title>Phylogenomics reveals the evolutionary origins of lichenization in chlorophyte algae.</title>
        <authorList>
            <person name="Puginier C."/>
            <person name="Libourel C."/>
            <person name="Otte J."/>
            <person name="Skaloud P."/>
            <person name="Haon M."/>
            <person name="Grisel S."/>
            <person name="Petersen M."/>
            <person name="Berrin J.G."/>
            <person name="Delaux P.M."/>
            <person name="Dal Grande F."/>
            <person name="Keller J."/>
        </authorList>
    </citation>
    <scope>NUCLEOTIDE SEQUENCE [LARGE SCALE GENOMIC DNA]</scope>
    <source>
        <strain evidence="8 9">SAG 2043</strain>
    </source>
</reference>
<keyword evidence="6" id="KW-0175">Coiled coil</keyword>
<dbReference type="GO" id="GO:0006366">
    <property type="term" value="P:transcription by RNA polymerase II"/>
    <property type="evidence" value="ECO:0007669"/>
    <property type="project" value="InterPro"/>
</dbReference>
<comment type="similarity">
    <text evidence="5">Belongs to the archaeal Rpo11/eukaryotic RPB11/RPC19 RNA polymerase subunit family.</text>
</comment>
<dbReference type="InterPro" id="IPR037685">
    <property type="entry name" value="RBP11"/>
</dbReference>
<dbReference type="InterPro" id="IPR009025">
    <property type="entry name" value="RBP11-like_dimer"/>
</dbReference>
<dbReference type="InterPro" id="IPR022905">
    <property type="entry name" value="Rpo11-like"/>
</dbReference>
<evidence type="ECO:0000313" key="8">
    <source>
        <dbReference type="EMBL" id="KAK9830372.1"/>
    </source>
</evidence>
<dbReference type="InterPro" id="IPR008193">
    <property type="entry name" value="RNA_pol_Rpb11_13-16kDa_CS"/>
</dbReference>
<dbReference type="CDD" id="cd06926">
    <property type="entry name" value="RNAP_II_RPB11"/>
    <property type="match status" value="1"/>
</dbReference>
<comment type="caution">
    <text evidence="8">The sequence shown here is derived from an EMBL/GenBank/DDBJ whole genome shotgun (WGS) entry which is preliminary data.</text>
</comment>
<dbReference type="SUPFAM" id="SSF55257">
    <property type="entry name" value="RBP11-like subunits of RNA polymerase"/>
    <property type="match status" value="1"/>
</dbReference>
<organism evidence="8 9">
    <name type="scientific">[Myrmecia] bisecta</name>
    <dbReference type="NCBI Taxonomy" id="41462"/>
    <lineage>
        <taxon>Eukaryota</taxon>
        <taxon>Viridiplantae</taxon>
        <taxon>Chlorophyta</taxon>
        <taxon>core chlorophytes</taxon>
        <taxon>Trebouxiophyceae</taxon>
        <taxon>Trebouxiales</taxon>
        <taxon>Trebouxiaceae</taxon>
        <taxon>Myrmecia</taxon>
    </lineage>
</organism>
<name>A0AAW1RAI3_9CHLO</name>
<dbReference type="GO" id="GO:0003677">
    <property type="term" value="F:DNA binding"/>
    <property type="evidence" value="ECO:0007669"/>
    <property type="project" value="InterPro"/>
</dbReference>
<proteinExistence type="inferred from homology"/>
<keyword evidence="3" id="KW-0804">Transcription</keyword>
<dbReference type="GO" id="GO:0005665">
    <property type="term" value="C:RNA polymerase II, core complex"/>
    <property type="evidence" value="ECO:0007669"/>
    <property type="project" value="InterPro"/>
</dbReference>
<dbReference type="AlphaFoldDB" id="A0AAW1RAI3"/>
<accession>A0AAW1RAI3</accession>
<dbReference type="Gene3D" id="3.30.1360.10">
    <property type="entry name" value="RNA polymerase, RBP11-like subunit"/>
    <property type="match status" value="1"/>
</dbReference>
<evidence type="ECO:0000313" key="9">
    <source>
        <dbReference type="Proteomes" id="UP001489004"/>
    </source>
</evidence>
<dbReference type="GO" id="GO:0003899">
    <property type="term" value="F:DNA-directed RNA polymerase activity"/>
    <property type="evidence" value="ECO:0007669"/>
    <property type="project" value="InterPro"/>
</dbReference>
<evidence type="ECO:0000256" key="3">
    <source>
        <dbReference type="ARBA" id="ARBA00023163"/>
    </source>
</evidence>
<evidence type="ECO:0000256" key="2">
    <source>
        <dbReference type="ARBA" id="ARBA00022478"/>
    </source>
</evidence>
<dbReference type="EMBL" id="JALJOR010000001">
    <property type="protein sequence ID" value="KAK9830372.1"/>
    <property type="molecule type" value="Genomic_DNA"/>
</dbReference>
<dbReference type="GO" id="GO:0046983">
    <property type="term" value="F:protein dimerization activity"/>
    <property type="evidence" value="ECO:0007669"/>
    <property type="project" value="InterPro"/>
</dbReference>
<gene>
    <name evidence="8" type="ORF">WJX72_011365</name>
</gene>
<evidence type="ECO:0000259" key="7">
    <source>
        <dbReference type="Pfam" id="PF13656"/>
    </source>
</evidence>
<keyword evidence="9" id="KW-1185">Reference proteome</keyword>
<dbReference type="PANTHER" id="PTHR13946:SF16">
    <property type="entry name" value="DNA-DIRECTED RNA POLYMERASE II SUBUNIT RPB11"/>
    <property type="match status" value="1"/>
</dbReference>
<feature type="domain" description="DNA-directed RNA polymerase RBP11-like dimerisation" evidence="7">
    <location>
        <begin position="30"/>
        <end position="104"/>
    </location>
</feature>
<evidence type="ECO:0000256" key="4">
    <source>
        <dbReference type="ARBA" id="ARBA00023242"/>
    </source>
</evidence>